<dbReference type="AlphaFoldDB" id="A0A3N0E2K0"/>
<keyword evidence="1" id="KW-0732">Signal</keyword>
<dbReference type="OrthoDB" id="1522982at2"/>
<keyword evidence="6" id="KW-1185">Reference proteome</keyword>
<keyword evidence="2" id="KW-0677">Repeat</keyword>
<evidence type="ECO:0000259" key="4">
    <source>
        <dbReference type="PROSITE" id="PS51841"/>
    </source>
</evidence>
<dbReference type="InterPro" id="IPR003644">
    <property type="entry name" value="Calx_beta"/>
</dbReference>
<dbReference type="SUPFAM" id="SSF52058">
    <property type="entry name" value="L domain-like"/>
    <property type="match status" value="1"/>
</dbReference>
<name>A0A3N0E2K0_SINP1</name>
<dbReference type="EMBL" id="RJTM01000118">
    <property type="protein sequence ID" value="RNL82074.1"/>
    <property type="molecule type" value="Genomic_DNA"/>
</dbReference>
<keyword evidence="3" id="KW-0106">Calcium</keyword>
<dbReference type="InterPro" id="IPR001322">
    <property type="entry name" value="Lamin_tail_dom"/>
</dbReference>
<dbReference type="Gene3D" id="2.60.40.1260">
    <property type="entry name" value="Lamin Tail domain"/>
    <property type="match status" value="1"/>
</dbReference>
<organism evidence="5 6">
    <name type="scientific">Sinomicrobium pectinilyticum</name>
    <dbReference type="NCBI Taxonomy" id="1084421"/>
    <lineage>
        <taxon>Bacteria</taxon>
        <taxon>Pseudomonadati</taxon>
        <taxon>Bacteroidota</taxon>
        <taxon>Flavobacteriia</taxon>
        <taxon>Flavobacteriales</taxon>
        <taxon>Flavobacteriaceae</taxon>
        <taxon>Sinomicrobium</taxon>
    </lineage>
</organism>
<evidence type="ECO:0000313" key="5">
    <source>
        <dbReference type="EMBL" id="RNL82074.1"/>
    </source>
</evidence>
<accession>A0A3N0E2K0</accession>
<comment type="caution">
    <text evidence="5">The sequence shown here is derived from an EMBL/GenBank/DDBJ whole genome shotgun (WGS) entry which is preliminary data.</text>
</comment>
<dbReference type="PROSITE" id="PS51257">
    <property type="entry name" value="PROKAR_LIPOPROTEIN"/>
    <property type="match status" value="1"/>
</dbReference>
<dbReference type="InterPro" id="IPR036415">
    <property type="entry name" value="Lamin_tail_dom_sf"/>
</dbReference>
<proteinExistence type="predicted"/>
<sequence length="539" mass="57917">MKTITPFLNVLYMAIILLGVASCKTDDVEEGSSEIPTEPVLIPDAAFGEYMVYNGTPGVYEQIEDNTVKYYLNPIEVASVSELLLSKTGSNIETLEQAGLVTADVKIADVSGLEYFIGLQHLVLTSNDVQELDVSKLIALEQLEINFNLIGQLDLSGNPDLTMLRYRASGNAGDEQLLSELDLSSNIQLRHLFLPDHNFETIDLSSNLQIDEMLDMSSNPGPDGDPETGDIVVPAAIYNQLEEGTRLGVVSDAQVEPTVILSAEPSAFSENEGTATLTATLNTAVSQDVTISLSFAGTATRDTDYTVENTTLVIPAGEVSISTEITAVQDTDEEGNETIEIATSDIQNAIPDNERSLVLTIEDDDQSVPLVLNEILYDPSNNDLDGDANGDGQYAQNEDEFIELYNNSSEPLDASGFRVYDTDALKSDTPRHIVPEGTVIPAHGVLLIFGGGTPVGDFGGTLVQTSSTGDLNFNNAADMLTIQDASGKVIINFDIEPLSGNPNESYTRNPDINGDFARHSSVNDLLFSPGTKVDGTPFN</sequence>
<dbReference type="SUPFAM" id="SSF74853">
    <property type="entry name" value="Lamin A/C globular tail domain"/>
    <property type="match status" value="1"/>
</dbReference>
<evidence type="ECO:0000313" key="6">
    <source>
        <dbReference type="Proteomes" id="UP000267469"/>
    </source>
</evidence>
<feature type="domain" description="LTD" evidence="4">
    <location>
        <begin position="364"/>
        <end position="484"/>
    </location>
</feature>
<dbReference type="Pfam" id="PF00932">
    <property type="entry name" value="LTD"/>
    <property type="match status" value="1"/>
</dbReference>
<evidence type="ECO:0000256" key="1">
    <source>
        <dbReference type="ARBA" id="ARBA00022729"/>
    </source>
</evidence>
<dbReference type="GO" id="GO:0016020">
    <property type="term" value="C:membrane"/>
    <property type="evidence" value="ECO:0007669"/>
    <property type="project" value="InterPro"/>
</dbReference>
<dbReference type="GO" id="GO:0007154">
    <property type="term" value="P:cell communication"/>
    <property type="evidence" value="ECO:0007669"/>
    <property type="project" value="InterPro"/>
</dbReference>
<dbReference type="PROSITE" id="PS51841">
    <property type="entry name" value="LTD"/>
    <property type="match status" value="1"/>
</dbReference>
<protein>
    <submittedName>
        <fullName evidence="5">Lamin tail domain-containing protein</fullName>
    </submittedName>
</protein>
<evidence type="ECO:0000256" key="2">
    <source>
        <dbReference type="ARBA" id="ARBA00022737"/>
    </source>
</evidence>
<dbReference type="SUPFAM" id="SSF141072">
    <property type="entry name" value="CalX-like"/>
    <property type="match status" value="1"/>
</dbReference>
<dbReference type="Gene3D" id="3.80.10.10">
    <property type="entry name" value="Ribonuclease Inhibitor"/>
    <property type="match status" value="1"/>
</dbReference>
<dbReference type="InterPro" id="IPR038081">
    <property type="entry name" value="CalX-like_sf"/>
</dbReference>
<dbReference type="Pfam" id="PF03160">
    <property type="entry name" value="Calx-beta"/>
    <property type="match status" value="1"/>
</dbReference>
<dbReference type="Gene3D" id="2.60.40.2030">
    <property type="match status" value="1"/>
</dbReference>
<reference evidence="5 6" key="1">
    <citation type="submission" date="2018-10" db="EMBL/GenBank/DDBJ databases">
        <title>Sinomicrobium pectinilyticum sp. nov., a pectinase-producing bacterium isolated from alkaline and saline soil, and emended description of the genus Sinomicrobium.</title>
        <authorList>
            <person name="Cheng B."/>
            <person name="Li C."/>
            <person name="Lai Q."/>
            <person name="Du M."/>
            <person name="Shao Z."/>
            <person name="Xu P."/>
            <person name="Yang C."/>
        </authorList>
    </citation>
    <scope>NUCLEOTIDE SEQUENCE [LARGE SCALE GENOMIC DNA]</scope>
    <source>
        <strain evidence="5 6">5DNS001</strain>
    </source>
</reference>
<dbReference type="InterPro" id="IPR032675">
    <property type="entry name" value="LRR_dom_sf"/>
</dbReference>
<dbReference type="Proteomes" id="UP000267469">
    <property type="component" value="Unassembled WGS sequence"/>
</dbReference>
<gene>
    <name evidence="5" type="ORF">ED312_17780</name>
</gene>
<evidence type="ECO:0000256" key="3">
    <source>
        <dbReference type="ARBA" id="ARBA00022837"/>
    </source>
</evidence>